<dbReference type="GeneID" id="28756962"/>
<evidence type="ECO:0000256" key="6">
    <source>
        <dbReference type="ARBA" id="ARBA00023180"/>
    </source>
</evidence>
<evidence type="ECO:0000256" key="7">
    <source>
        <dbReference type="SAM" id="Phobius"/>
    </source>
</evidence>
<evidence type="ECO:0000256" key="4">
    <source>
        <dbReference type="ARBA" id="ARBA00022989"/>
    </source>
</evidence>
<keyword evidence="2" id="KW-0813">Transport</keyword>
<evidence type="ECO:0000256" key="5">
    <source>
        <dbReference type="ARBA" id="ARBA00023136"/>
    </source>
</evidence>
<dbReference type="Gene3D" id="1.20.1720.10">
    <property type="entry name" value="Multidrug resistance protein D"/>
    <property type="match status" value="1"/>
</dbReference>
<evidence type="ECO:0000256" key="1">
    <source>
        <dbReference type="ARBA" id="ARBA00004141"/>
    </source>
</evidence>
<reference evidence="9 10" key="1">
    <citation type="submission" date="2016-05" db="EMBL/GenBank/DDBJ databases">
        <title>Comparative analysis of secretome profiles of manganese(II)-oxidizing ascomycete fungi.</title>
        <authorList>
            <consortium name="DOE Joint Genome Institute"/>
            <person name="Zeiner C.A."/>
            <person name="Purvine S.O."/>
            <person name="Zink E.M."/>
            <person name="Wu S."/>
            <person name="Pasa-Tolic L."/>
            <person name="Chaput D.L."/>
            <person name="Haridas S."/>
            <person name="Grigoriev I.V."/>
            <person name="Santelli C.M."/>
            <person name="Hansel C.M."/>
        </authorList>
    </citation>
    <scope>NUCLEOTIDE SEQUENCE [LARGE SCALE GENOMIC DNA]</scope>
    <source>
        <strain evidence="9 10">AP3s5-JAC2a</strain>
    </source>
</reference>
<feature type="domain" description="Major facilitator superfamily (MFS) profile" evidence="8">
    <location>
        <begin position="1"/>
        <end position="60"/>
    </location>
</feature>
<dbReference type="AlphaFoldDB" id="A0A177BVP1"/>
<evidence type="ECO:0000256" key="2">
    <source>
        <dbReference type="ARBA" id="ARBA00022448"/>
    </source>
</evidence>
<evidence type="ECO:0000313" key="10">
    <source>
        <dbReference type="Proteomes" id="UP000077069"/>
    </source>
</evidence>
<dbReference type="PROSITE" id="PS50850">
    <property type="entry name" value="MFS"/>
    <property type="match status" value="1"/>
</dbReference>
<feature type="non-terminal residue" evidence="9">
    <location>
        <position position="1"/>
    </location>
</feature>
<accession>A0A177BVP1</accession>
<dbReference type="OrthoDB" id="3944105at2759"/>
<keyword evidence="4 7" id="KW-1133">Transmembrane helix</keyword>
<feature type="transmembrane region" description="Helical" evidence="7">
    <location>
        <begin position="5"/>
        <end position="24"/>
    </location>
</feature>
<dbReference type="RefSeq" id="XP_018029919.1">
    <property type="nucleotide sequence ID" value="XM_018173476.1"/>
</dbReference>
<dbReference type="InterPro" id="IPR011701">
    <property type="entry name" value="MFS"/>
</dbReference>
<feature type="non-terminal residue" evidence="9">
    <location>
        <position position="60"/>
    </location>
</feature>
<gene>
    <name evidence="9" type="ORF">CC84DRAFT_1050998</name>
</gene>
<dbReference type="Pfam" id="PF07690">
    <property type="entry name" value="MFS_1"/>
    <property type="match status" value="1"/>
</dbReference>
<evidence type="ECO:0000259" key="8">
    <source>
        <dbReference type="PROSITE" id="PS50850"/>
    </source>
</evidence>
<dbReference type="Proteomes" id="UP000077069">
    <property type="component" value="Unassembled WGS sequence"/>
</dbReference>
<dbReference type="EMBL" id="KV441561">
    <property type="protein sequence ID" value="OAF99553.1"/>
    <property type="molecule type" value="Genomic_DNA"/>
</dbReference>
<keyword evidence="10" id="KW-1185">Reference proteome</keyword>
<feature type="transmembrane region" description="Helical" evidence="7">
    <location>
        <begin position="36"/>
        <end position="56"/>
    </location>
</feature>
<dbReference type="GO" id="GO:0022857">
    <property type="term" value="F:transmembrane transporter activity"/>
    <property type="evidence" value="ECO:0007669"/>
    <property type="project" value="InterPro"/>
</dbReference>
<dbReference type="SUPFAM" id="SSF103473">
    <property type="entry name" value="MFS general substrate transporter"/>
    <property type="match status" value="1"/>
</dbReference>
<organism evidence="9 10">
    <name type="scientific">Paraphaeosphaeria sporulosa</name>
    <dbReference type="NCBI Taxonomy" id="1460663"/>
    <lineage>
        <taxon>Eukaryota</taxon>
        <taxon>Fungi</taxon>
        <taxon>Dikarya</taxon>
        <taxon>Ascomycota</taxon>
        <taxon>Pezizomycotina</taxon>
        <taxon>Dothideomycetes</taxon>
        <taxon>Pleosporomycetidae</taxon>
        <taxon>Pleosporales</taxon>
        <taxon>Massarineae</taxon>
        <taxon>Didymosphaeriaceae</taxon>
        <taxon>Paraphaeosphaeria</taxon>
    </lineage>
</organism>
<dbReference type="GO" id="GO:0005886">
    <property type="term" value="C:plasma membrane"/>
    <property type="evidence" value="ECO:0007669"/>
    <property type="project" value="TreeGrafter"/>
</dbReference>
<dbReference type="PANTHER" id="PTHR23501:SF187">
    <property type="entry name" value="MAJOR FACILITATOR SUPERFAMILY (MFS) PROFILE DOMAIN-CONTAINING PROTEIN"/>
    <property type="match status" value="1"/>
</dbReference>
<name>A0A177BVP1_9PLEO</name>
<comment type="subcellular location">
    <subcellularLocation>
        <location evidence="1">Membrane</location>
        <topology evidence="1">Multi-pass membrane protein</topology>
    </subcellularLocation>
</comment>
<keyword evidence="5 7" id="KW-0472">Membrane</keyword>
<sequence>RQRSYYLAIVMISYTVGMTAGRIVGGAVVDSGSWRWVFWLNVPIGDVALLVLFMYLHVGY</sequence>
<proteinExistence type="predicted"/>
<keyword evidence="6" id="KW-0325">Glycoprotein</keyword>
<protein>
    <recommendedName>
        <fullName evidence="8">Major facilitator superfamily (MFS) profile domain-containing protein</fullName>
    </recommendedName>
</protein>
<keyword evidence="3 7" id="KW-0812">Transmembrane</keyword>
<dbReference type="InParanoid" id="A0A177BVP1"/>
<evidence type="ECO:0000313" key="9">
    <source>
        <dbReference type="EMBL" id="OAF99553.1"/>
    </source>
</evidence>
<evidence type="ECO:0000256" key="3">
    <source>
        <dbReference type="ARBA" id="ARBA00022692"/>
    </source>
</evidence>
<dbReference type="InterPro" id="IPR036259">
    <property type="entry name" value="MFS_trans_sf"/>
</dbReference>
<dbReference type="InterPro" id="IPR020846">
    <property type="entry name" value="MFS_dom"/>
</dbReference>
<dbReference type="PANTHER" id="PTHR23501">
    <property type="entry name" value="MAJOR FACILITATOR SUPERFAMILY"/>
    <property type="match status" value="1"/>
</dbReference>